<dbReference type="EMBL" id="JAQQXS010000008">
    <property type="protein sequence ID" value="MDC8785727.1"/>
    <property type="molecule type" value="Genomic_DNA"/>
</dbReference>
<comment type="caution">
    <text evidence="1">The sequence shown here is derived from an EMBL/GenBank/DDBJ whole genome shotgun (WGS) entry which is preliminary data.</text>
</comment>
<reference evidence="1 2" key="1">
    <citation type="submission" date="2022-10" db="EMBL/GenBank/DDBJ databases">
        <title>paucibacter sp. hw8 Genome sequencing.</title>
        <authorList>
            <person name="Park S."/>
        </authorList>
    </citation>
    <scope>NUCLEOTIDE SEQUENCE [LARGE SCALE GENOMIC DNA]</scope>
    <source>
        <strain evidence="2">hw8</strain>
    </source>
</reference>
<organism evidence="1 2">
    <name type="scientific">Roseateles koreensis</name>
    <dbReference type="NCBI Taxonomy" id="2987526"/>
    <lineage>
        <taxon>Bacteria</taxon>
        <taxon>Pseudomonadati</taxon>
        <taxon>Pseudomonadota</taxon>
        <taxon>Betaproteobacteria</taxon>
        <taxon>Burkholderiales</taxon>
        <taxon>Sphaerotilaceae</taxon>
        <taxon>Roseateles</taxon>
    </lineage>
</organism>
<protein>
    <recommendedName>
        <fullName evidence="3">Proline-rich protein</fullName>
    </recommendedName>
</protein>
<evidence type="ECO:0008006" key="3">
    <source>
        <dbReference type="Google" id="ProtNLM"/>
    </source>
</evidence>
<sequence length="178" mass="19116">MLTQRFQRSPAGRVEVQARQLGLSRSARNLLLVLDATRPAGEWLGLVQGATEADLAQLLAHGLLTDTAAAAVTTTVTPATAEVLQTPARPEPFEATLPAEAAAPTQSGLGHAELYGFMTRHAKQYLGLIKGYRMVLEVERCADLAALRNMADRFVGEVQQAQGEVVAEQVRRALGMRA</sequence>
<name>A0ABT5KS96_9BURK</name>
<evidence type="ECO:0000313" key="2">
    <source>
        <dbReference type="Proteomes" id="UP001219862"/>
    </source>
</evidence>
<accession>A0ABT5KS96</accession>
<dbReference type="RefSeq" id="WP_273596833.1">
    <property type="nucleotide sequence ID" value="NZ_JAQQXS010000008.1"/>
</dbReference>
<keyword evidence="2" id="KW-1185">Reference proteome</keyword>
<evidence type="ECO:0000313" key="1">
    <source>
        <dbReference type="EMBL" id="MDC8785727.1"/>
    </source>
</evidence>
<gene>
    <name evidence="1" type="ORF">PRZ01_11030</name>
</gene>
<proteinExistence type="predicted"/>
<dbReference type="Proteomes" id="UP001219862">
    <property type="component" value="Unassembled WGS sequence"/>
</dbReference>